<reference evidence="3 4" key="2">
    <citation type="submission" date="2024-05" db="EMBL/GenBank/DDBJ databases">
        <authorList>
            <person name="Chen Y."/>
            <person name="Shah S."/>
            <person name="Dougan E. K."/>
            <person name="Thang M."/>
            <person name="Chan C."/>
        </authorList>
    </citation>
    <scope>NUCLEOTIDE SEQUENCE [LARGE SCALE GENOMIC DNA]</scope>
</reference>
<dbReference type="SUPFAM" id="SSF52949">
    <property type="entry name" value="Macro domain-like"/>
    <property type="match status" value="1"/>
</dbReference>
<feature type="domain" description="Macro" evidence="1">
    <location>
        <begin position="111"/>
        <end position="338"/>
    </location>
</feature>
<dbReference type="PROSITE" id="PS51154">
    <property type="entry name" value="MACRO"/>
    <property type="match status" value="1"/>
</dbReference>
<organism evidence="2">
    <name type="scientific">Cladocopium goreaui</name>
    <dbReference type="NCBI Taxonomy" id="2562237"/>
    <lineage>
        <taxon>Eukaryota</taxon>
        <taxon>Sar</taxon>
        <taxon>Alveolata</taxon>
        <taxon>Dinophyceae</taxon>
        <taxon>Suessiales</taxon>
        <taxon>Symbiodiniaceae</taxon>
        <taxon>Cladocopium</taxon>
    </lineage>
</organism>
<evidence type="ECO:0000313" key="4">
    <source>
        <dbReference type="Proteomes" id="UP001152797"/>
    </source>
</evidence>
<dbReference type="InterPro" id="IPR002589">
    <property type="entry name" value="Macro_dom"/>
</dbReference>
<evidence type="ECO:0000259" key="1">
    <source>
        <dbReference type="PROSITE" id="PS51154"/>
    </source>
</evidence>
<protein>
    <submittedName>
        <fullName evidence="3">Macro domain-containing protein lp_3408</fullName>
    </submittedName>
</protein>
<evidence type="ECO:0000313" key="2">
    <source>
        <dbReference type="EMBL" id="CAI3987233.1"/>
    </source>
</evidence>
<dbReference type="Proteomes" id="UP001152797">
    <property type="component" value="Unassembled WGS sequence"/>
</dbReference>
<dbReference type="EMBL" id="CAMXCT030001147">
    <property type="protein sequence ID" value="CAL4774545.1"/>
    <property type="molecule type" value="Genomic_DNA"/>
</dbReference>
<reference evidence="2" key="1">
    <citation type="submission" date="2022-10" db="EMBL/GenBank/DDBJ databases">
        <authorList>
            <person name="Chen Y."/>
            <person name="Dougan E. K."/>
            <person name="Chan C."/>
            <person name="Rhodes N."/>
            <person name="Thang M."/>
        </authorList>
    </citation>
    <scope>NUCLEOTIDE SEQUENCE</scope>
</reference>
<comment type="caution">
    <text evidence="2">The sequence shown here is derived from an EMBL/GenBank/DDBJ whole genome shotgun (WGS) entry which is preliminary data.</text>
</comment>
<dbReference type="EMBL" id="CAMXCT020001147">
    <property type="protein sequence ID" value="CAL1140608.1"/>
    <property type="molecule type" value="Genomic_DNA"/>
</dbReference>
<evidence type="ECO:0000313" key="3">
    <source>
        <dbReference type="EMBL" id="CAL4774545.1"/>
    </source>
</evidence>
<accession>A0A9P1CAN4</accession>
<dbReference type="PANTHER" id="PTHR11106">
    <property type="entry name" value="GANGLIOSIDE INDUCED DIFFERENTIATION ASSOCIATED PROTEIN 2-RELATED"/>
    <property type="match status" value="1"/>
</dbReference>
<dbReference type="PANTHER" id="PTHR11106:SF27">
    <property type="entry name" value="MACRO DOMAIN-CONTAINING PROTEIN"/>
    <property type="match status" value="1"/>
</dbReference>
<name>A0A9P1CAN4_9DINO</name>
<dbReference type="Pfam" id="PF01661">
    <property type="entry name" value="Macro"/>
    <property type="match status" value="1"/>
</dbReference>
<dbReference type="OrthoDB" id="426234at2759"/>
<proteinExistence type="predicted"/>
<dbReference type="Gene3D" id="3.40.220.10">
    <property type="entry name" value="Leucine Aminopeptidase, subunit E, domain 1"/>
    <property type="match status" value="1"/>
</dbReference>
<gene>
    <name evidence="2" type="ORF">C1SCF055_LOCUS14524</name>
</gene>
<keyword evidence="4" id="KW-1185">Reference proteome</keyword>
<dbReference type="AlphaFoldDB" id="A0A9P1CAN4"/>
<dbReference type="InterPro" id="IPR043472">
    <property type="entry name" value="Macro_dom-like"/>
</dbReference>
<sequence length="340" mass="37487">MDEGLCLRLEAHKKLLKTNGRAVTPDEFSQRFGLRTSPAAAIERAHYFMEWTPEGPRGQFAPEHFTVSEVQISALGYMKKMEAGILANHKPGEYRWYGAMQREEQDEQGSIFRLRVDQGANLEVQVRLGDLLEGSYDAILNSANETLEGPLFPYFPIGAECESGDVYYQEDVVDGRIHCAGGPTLSRLCRKLPELPPSDDPEAPFPSAYTQRCEIGGARLTEVPGESELAAHCRYVVHAVAPIWAGDLDPYEQERRLRLLTKAYVSAFQVSAAAACPVQSLCSSLLGAGAKQFPVDLAARCAVEAVLSGSLGPLERLVFIDKRPQCVEHLAKEFSKVLET</sequence>
<dbReference type="EMBL" id="CAMXCT010001147">
    <property type="protein sequence ID" value="CAI3987233.1"/>
    <property type="molecule type" value="Genomic_DNA"/>
</dbReference>